<dbReference type="GO" id="GO:0006281">
    <property type="term" value="P:DNA repair"/>
    <property type="evidence" value="ECO:0007669"/>
    <property type="project" value="UniProtKB-KW"/>
</dbReference>
<evidence type="ECO:0000256" key="12">
    <source>
        <dbReference type="ARBA" id="ARBA00023235"/>
    </source>
</evidence>
<dbReference type="PROSITE" id="PS51193">
    <property type="entry name" value="HELICASE_ATP_BIND_2"/>
    <property type="match status" value="1"/>
</dbReference>
<evidence type="ECO:0000313" key="15">
    <source>
        <dbReference type="EMBL" id="GGG73634.1"/>
    </source>
</evidence>
<keyword evidence="3" id="KW-0547">Nucleotide-binding</keyword>
<dbReference type="SUPFAM" id="SSF52540">
    <property type="entry name" value="P-loop containing nucleoside triphosphate hydrolases"/>
    <property type="match status" value="2"/>
</dbReference>
<evidence type="ECO:0000256" key="3">
    <source>
        <dbReference type="ARBA" id="ARBA00022741"/>
    </source>
</evidence>
<evidence type="ECO:0000256" key="13">
    <source>
        <dbReference type="ARBA" id="ARBA00038058"/>
    </source>
</evidence>
<dbReference type="GO" id="GO:0016818">
    <property type="term" value="F:hydrolase activity, acting on acid anhydrides, in phosphorus-containing anhydrides"/>
    <property type="evidence" value="ECO:0007669"/>
    <property type="project" value="InterPro"/>
</dbReference>
<protein>
    <submittedName>
        <fullName evidence="15">ATP-dependent helicase</fullName>
    </submittedName>
</protein>
<dbReference type="SMART" id="SM00488">
    <property type="entry name" value="DEXDc2"/>
    <property type="match status" value="1"/>
</dbReference>
<keyword evidence="9" id="KW-0411">Iron-sulfur</keyword>
<proteinExistence type="inferred from homology"/>
<dbReference type="Gene3D" id="3.40.50.300">
    <property type="entry name" value="P-loop containing nucleotide triphosphate hydrolases"/>
    <property type="match status" value="2"/>
</dbReference>
<dbReference type="Gene3D" id="1.10.275.40">
    <property type="match status" value="1"/>
</dbReference>
<dbReference type="Pfam" id="PF13307">
    <property type="entry name" value="Helicase_C_2"/>
    <property type="match status" value="1"/>
</dbReference>
<dbReference type="GO" id="GO:0003678">
    <property type="term" value="F:DNA helicase activity"/>
    <property type="evidence" value="ECO:0007669"/>
    <property type="project" value="InterPro"/>
</dbReference>
<dbReference type="InterPro" id="IPR014013">
    <property type="entry name" value="Helic_SF1/SF2_ATP-bd_DinG/Rad3"/>
</dbReference>
<dbReference type="Gene3D" id="1.10.30.20">
    <property type="entry name" value="Bacterial XPD DNA helicase, FeS cluster domain"/>
    <property type="match status" value="1"/>
</dbReference>
<accession>A0A917HB59</accession>
<feature type="domain" description="Helicase ATP-binding" evidence="14">
    <location>
        <begin position="184"/>
        <end position="442"/>
    </location>
</feature>
<evidence type="ECO:0000259" key="14">
    <source>
        <dbReference type="PROSITE" id="PS51193"/>
    </source>
</evidence>
<keyword evidence="8" id="KW-0408">Iron</keyword>
<keyword evidence="12" id="KW-0413">Isomerase</keyword>
<comment type="caution">
    <text evidence="15">The sequence shown here is derived from an EMBL/GenBank/DDBJ whole genome shotgun (WGS) entry which is preliminary data.</text>
</comment>
<dbReference type="AlphaFoldDB" id="A0A917HB59"/>
<dbReference type="PANTHER" id="PTHR11472">
    <property type="entry name" value="DNA REPAIR DEAD HELICASE RAD3/XP-D SUBFAMILY MEMBER"/>
    <property type="match status" value="1"/>
</dbReference>
<dbReference type="InterPro" id="IPR006554">
    <property type="entry name" value="Helicase-like_DEXD_c2"/>
</dbReference>
<keyword evidence="5" id="KW-0378">Hydrolase</keyword>
<evidence type="ECO:0000256" key="11">
    <source>
        <dbReference type="ARBA" id="ARBA00023204"/>
    </source>
</evidence>
<evidence type="ECO:0000256" key="8">
    <source>
        <dbReference type="ARBA" id="ARBA00023004"/>
    </source>
</evidence>
<organism evidence="15 16">
    <name type="scientific">Paenibacillus radicis</name>
    <name type="common">ex Gao et al. 2016</name>
    <dbReference type="NCBI Taxonomy" id="1737354"/>
    <lineage>
        <taxon>Bacteria</taxon>
        <taxon>Bacillati</taxon>
        <taxon>Bacillota</taxon>
        <taxon>Bacilli</taxon>
        <taxon>Bacillales</taxon>
        <taxon>Paenibacillaceae</taxon>
        <taxon>Paenibacillus</taxon>
    </lineage>
</organism>
<evidence type="ECO:0000256" key="1">
    <source>
        <dbReference type="ARBA" id="ARBA00022485"/>
    </source>
</evidence>
<dbReference type="PANTHER" id="PTHR11472:SF34">
    <property type="entry name" value="REGULATOR OF TELOMERE ELONGATION HELICASE 1"/>
    <property type="match status" value="1"/>
</dbReference>
<gene>
    <name evidence="15" type="ORF">GCM10010918_32170</name>
</gene>
<evidence type="ECO:0000256" key="7">
    <source>
        <dbReference type="ARBA" id="ARBA00022840"/>
    </source>
</evidence>
<evidence type="ECO:0000256" key="6">
    <source>
        <dbReference type="ARBA" id="ARBA00022806"/>
    </source>
</evidence>
<evidence type="ECO:0000256" key="5">
    <source>
        <dbReference type="ARBA" id="ARBA00022801"/>
    </source>
</evidence>
<evidence type="ECO:0000256" key="2">
    <source>
        <dbReference type="ARBA" id="ARBA00022723"/>
    </source>
</evidence>
<name>A0A917HB59_9BACL</name>
<dbReference type="GO" id="GO:0005524">
    <property type="term" value="F:ATP binding"/>
    <property type="evidence" value="ECO:0007669"/>
    <property type="project" value="UniProtKB-KW"/>
</dbReference>
<keyword evidence="7" id="KW-0067">ATP-binding</keyword>
<evidence type="ECO:0000313" key="16">
    <source>
        <dbReference type="Proteomes" id="UP000600247"/>
    </source>
</evidence>
<sequence>MATEKEVAIAVRPLVEYVFRAGSIESGFQMADAMAEGTRVHQQVQKQYGERDQKEVYLCAHIDYEELTFRVDGRCDGLLISEDGSVTIDEIKSTRADLSRLGEEGIPVHWAQASCYAYMYAAEQGLDEVGIQLTYVSVESGERRLYRRAASFAELQQFMMDLLRNYASYARLLLRHTEERDASIAELAFPFDAYRSGQRKLAGAVYRTIEEGANLFAKAPTGIGKTISTTFPAVKAMGEGLLSRLFYLTARTTTRTAAEDAFARMAAKGLRIHAVTLTAKASICFQEEQRCDKRHCEYADGYYDRVNGALLDLLGEETNMTREVVERYARKHRVCPFEFSLDAAYASDVVICDYNYIYDPRVSLKRMLGEQKKQTALLVDEAHNLVDRAREMFSAELEKASFLALQRLLKPLYKEGYAATKAVNDYFIALRKSCGDEKERSEQQLPEELIGLIEVFVGAAETWLSNRRMGALLSSEEGAANSEAETESLLLDVYFGAQAFLRSAKLYDERFLTYTEVRGGDVRMKLYCLDPSHLLRQMGKGYRSQIYFSATLSPAAYYMDMLGAAPEDYTLAVPTPFSREQLDVQLVPISTRYRDREASRRPIASLLNRLAAERPGNYFVFFPSYAYMNDCYETLLAEGETLPFDTLLQQPAMSEEDRDAFMAAFHTGRGRTLVGFAVMGGIFSEGIDLVGDRLTGVVVVGVGLPQIGAERDLLKTYFDEAGKNGFHYAYVFPGMNKVLQAGGRLIRSENDRGILVLVDDRYLRPEYERLLPEEWLPYEVIRP</sequence>
<dbReference type="Pfam" id="PF06733">
    <property type="entry name" value="DEAD_2"/>
    <property type="match status" value="1"/>
</dbReference>
<keyword evidence="2" id="KW-0479">Metal-binding</keyword>
<reference evidence="15 16" key="1">
    <citation type="journal article" date="2014" name="Int. J. Syst. Evol. Microbiol.">
        <title>Complete genome sequence of Corynebacterium casei LMG S-19264T (=DSM 44701T), isolated from a smear-ripened cheese.</title>
        <authorList>
            <consortium name="US DOE Joint Genome Institute (JGI-PGF)"/>
            <person name="Walter F."/>
            <person name="Albersmeier A."/>
            <person name="Kalinowski J."/>
            <person name="Ruckert C."/>
        </authorList>
    </citation>
    <scope>NUCLEOTIDE SEQUENCE [LARGE SCALE GENOMIC DNA]</scope>
    <source>
        <strain evidence="15 16">CGMCC 1.15286</strain>
    </source>
</reference>
<evidence type="ECO:0000256" key="10">
    <source>
        <dbReference type="ARBA" id="ARBA00023125"/>
    </source>
</evidence>
<dbReference type="Proteomes" id="UP000600247">
    <property type="component" value="Unassembled WGS sequence"/>
</dbReference>
<evidence type="ECO:0000256" key="9">
    <source>
        <dbReference type="ARBA" id="ARBA00023014"/>
    </source>
</evidence>
<dbReference type="SMART" id="SM00491">
    <property type="entry name" value="HELICc2"/>
    <property type="match status" value="1"/>
</dbReference>
<dbReference type="InterPro" id="IPR010614">
    <property type="entry name" value="RAD3-like_helicase_DEAD"/>
</dbReference>
<dbReference type="GO" id="GO:0003677">
    <property type="term" value="F:DNA binding"/>
    <property type="evidence" value="ECO:0007669"/>
    <property type="project" value="UniProtKB-KW"/>
</dbReference>
<keyword evidence="10" id="KW-0238">DNA-binding</keyword>
<keyword evidence="1" id="KW-0004">4Fe-4S</keyword>
<dbReference type="EMBL" id="BMHY01000005">
    <property type="protein sequence ID" value="GGG73634.1"/>
    <property type="molecule type" value="Genomic_DNA"/>
</dbReference>
<dbReference type="InterPro" id="IPR027417">
    <property type="entry name" value="P-loop_NTPase"/>
</dbReference>
<keyword evidence="16" id="KW-1185">Reference proteome</keyword>
<keyword evidence="6 15" id="KW-0347">Helicase</keyword>
<dbReference type="RefSeq" id="WP_188890194.1">
    <property type="nucleotide sequence ID" value="NZ_BMHY01000005.1"/>
</dbReference>
<dbReference type="InterPro" id="IPR045028">
    <property type="entry name" value="DinG/Rad3-like"/>
</dbReference>
<keyword evidence="4" id="KW-0227">DNA damage</keyword>
<dbReference type="Gene3D" id="3.90.320.10">
    <property type="match status" value="1"/>
</dbReference>
<dbReference type="InterPro" id="IPR042493">
    <property type="entry name" value="XPD_DNA_FeS"/>
</dbReference>
<dbReference type="InterPro" id="IPR006555">
    <property type="entry name" value="ATP-dep_Helicase_C"/>
</dbReference>
<dbReference type="GO" id="GO:0046872">
    <property type="term" value="F:metal ion binding"/>
    <property type="evidence" value="ECO:0007669"/>
    <property type="project" value="UniProtKB-KW"/>
</dbReference>
<dbReference type="GO" id="GO:0051539">
    <property type="term" value="F:4 iron, 4 sulfur cluster binding"/>
    <property type="evidence" value="ECO:0007669"/>
    <property type="project" value="UniProtKB-KW"/>
</dbReference>
<comment type="similarity">
    <text evidence="13">Belongs to the helicase family. DinG subfamily.</text>
</comment>
<dbReference type="InterPro" id="IPR011604">
    <property type="entry name" value="PDDEXK-like_dom_sf"/>
</dbReference>
<evidence type="ECO:0000256" key="4">
    <source>
        <dbReference type="ARBA" id="ARBA00022763"/>
    </source>
</evidence>
<keyword evidence="11" id="KW-0234">DNA repair</keyword>